<dbReference type="Proteomes" id="UP000821845">
    <property type="component" value="Chromosome 4"/>
</dbReference>
<keyword evidence="2" id="KW-1185">Reference proteome</keyword>
<accession>A0ACB7SBR2</accession>
<sequence>MTAAAFGPLLLATMWASLWSPAEAQCTPELRRKRPTHTLCKPPNPACTIYEAGVDAAQRALIVNRHNEHRSEVAQGRLRGFPAAADMQELLWDDEIAQVAQAHASLCTPPTGDILQHDKHEDRFTSQFQTTGQNLAWDGQSYPVNGPNWTFAIDEWYVEYKHYPAQYVRQFPGAGRTAMPTGHFTQVIWAKTRYIGCGYVYYTVPGAQFPYMRKYTCNYGPSGNYRRRSVYQEGATCSACPPPTRCSQATGLCDGQGPSVKGVQPKPGHKTSPPNSPEMTPTSEPAADTPSWPYVTLGVTLAVVLALLRASFSRNETRKVVIVRLAGGADPYKCADKLDVEALFINPKVQNLLQKLTGFDIDKIFAPVPVPLNTPRYKFLTDEQLEQELQDSRRRARQKLQMPPVLRERKPCEKVLAKDPEIQGFNSSPYIFTDISFGYKDRERLVVVREPSGELRTAKWEERERMLQTYFTNKDKSFYMPKMFEPGHLQDVLDKQWYRFVLDRACIQFEPDDADYIRVTHAAYDHIDAKRGFHELRSTRHFGPMAFYLAVVGKVDNLLIDLLQREM</sequence>
<gene>
    <name evidence="1" type="ORF">HPB50_005313</name>
</gene>
<protein>
    <submittedName>
        <fullName evidence="1">Uncharacterized protein</fullName>
    </submittedName>
</protein>
<evidence type="ECO:0000313" key="2">
    <source>
        <dbReference type="Proteomes" id="UP000821845"/>
    </source>
</evidence>
<name>A0ACB7SBR2_HYAAI</name>
<organism evidence="1 2">
    <name type="scientific">Hyalomma asiaticum</name>
    <name type="common">Tick</name>
    <dbReference type="NCBI Taxonomy" id="266040"/>
    <lineage>
        <taxon>Eukaryota</taxon>
        <taxon>Metazoa</taxon>
        <taxon>Ecdysozoa</taxon>
        <taxon>Arthropoda</taxon>
        <taxon>Chelicerata</taxon>
        <taxon>Arachnida</taxon>
        <taxon>Acari</taxon>
        <taxon>Parasitiformes</taxon>
        <taxon>Ixodida</taxon>
        <taxon>Ixodoidea</taxon>
        <taxon>Ixodidae</taxon>
        <taxon>Hyalomminae</taxon>
        <taxon>Hyalomma</taxon>
    </lineage>
</organism>
<proteinExistence type="predicted"/>
<reference evidence="1" key="1">
    <citation type="submission" date="2020-05" db="EMBL/GenBank/DDBJ databases">
        <title>Large-scale comparative analyses of tick genomes elucidate their genetic diversity and vector capacities.</title>
        <authorList>
            <person name="Jia N."/>
            <person name="Wang J."/>
            <person name="Shi W."/>
            <person name="Du L."/>
            <person name="Sun Y."/>
            <person name="Zhan W."/>
            <person name="Jiang J."/>
            <person name="Wang Q."/>
            <person name="Zhang B."/>
            <person name="Ji P."/>
            <person name="Sakyi L.B."/>
            <person name="Cui X."/>
            <person name="Yuan T."/>
            <person name="Jiang B."/>
            <person name="Yang W."/>
            <person name="Lam T.T.-Y."/>
            <person name="Chang Q."/>
            <person name="Ding S."/>
            <person name="Wang X."/>
            <person name="Zhu J."/>
            <person name="Ruan X."/>
            <person name="Zhao L."/>
            <person name="Wei J."/>
            <person name="Que T."/>
            <person name="Du C."/>
            <person name="Cheng J."/>
            <person name="Dai P."/>
            <person name="Han X."/>
            <person name="Huang E."/>
            <person name="Gao Y."/>
            <person name="Liu J."/>
            <person name="Shao H."/>
            <person name="Ye R."/>
            <person name="Li L."/>
            <person name="Wei W."/>
            <person name="Wang X."/>
            <person name="Wang C."/>
            <person name="Yang T."/>
            <person name="Huo Q."/>
            <person name="Li W."/>
            <person name="Guo W."/>
            <person name="Chen H."/>
            <person name="Zhou L."/>
            <person name="Ni X."/>
            <person name="Tian J."/>
            <person name="Zhou Y."/>
            <person name="Sheng Y."/>
            <person name="Liu T."/>
            <person name="Pan Y."/>
            <person name="Xia L."/>
            <person name="Li J."/>
            <person name="Zhao F."/>
            <person name="Cao W."/>
        </authorList>
    </citation>
    <scope>NUCLEOTIDE SEQUENCE</scope>
    <source>
        <strain evidence="1">Hyas-2018</strain>
    </source>
</reference>
<evidence type="ECO:0000313" key="1">
    <source>
        <dbReference type="EMBL" id="KAH6932401.1"/>
    </source>
</evidence>
<comment type="caution">
    <text evidence="1">The sequence shown here is derived from an EMBL/GenBank/DDBJ whole genome shotgun (WGS) entry which is preliminary data.</text>
</comment>
<dbReference type="EMBL" id="CM023484">
    <property type="protein sequence ID" value="KAH6932401.1"/>
    <property type="molecule type" value="Genomic_DNA"/>
</dbReference>